<keyword evidence="3" id="KW-1133">Transmembrane helix</keyword>
<proteinExistence type="predicted"/>
<feature type="region of interest" description="Disordered" evidence="2">
    <location>
        <begin position="34"/>
        <end position="79"/>
    </location>
</feature>
<dbReference type="OrthoDB" id="1779204at2"/>
<feature type="compositionally biased region" description="Gly residues" evidence="2">
    <location>
        <begin position="34"/>
        <end position="47"/>
    </location>
</feature>
<dbReference type="STRING" id="52689.AKG39_17895"/>
<dbReference type="Pfam" id="PF13205">
    <property type="entry name" value="Big_5"/>
    <property type="match status" value="1"/>
</dbReference>
<comment type="caution">
    <text evidence="6">The sequence shown here is derived from an EMBL/GenBank/DDBJ whole genome shotgun (WGS) entry which is preliminary data.</text>
</comment>
<dbReference type="RefSeq" id="WP_050741767.1">
    <property type="nucleotide sequence ID" value="NZ_LGYO01000063.1"/>
</dbReference>
<evidence type="ECO:0000256" key="2">
    <source>
        <dbReference type="SAM" id="MobiDB-lite"/>
    </source>
</evidence>
<evidence type="ECO:0000313" key="6">
    <source>
        <dbReference type="EMBL" id="KNZ40396.1"/>
    </source>
</evidence>
<evidence type="ECO:0000313" key="7">
    <source>
        <dbReference type="Proteomes" id="UP000036873"/>
    </source>
</evidence>
<evidence type="ECO:0000256" key="3">
    <source>
        <dbReference type="SAM" id="Phobius"/>
    </source>
</evidence>
<keyword evidence="7" id="KW-1185">Reference proteome</keyword>
<accession>A0A0L6TVW1</accession>
<feature type="transmembrane region" description="Helical" evidence="3">
    <location>
        <begin position="202"/>
        <end position="221"/>
    </location>
</feature>
<dbReference type="AlphaFoldDB" id="A0A0L6TVW1"/>
<name>A0A0L6TVW1_9FIRM</name>
<evidence type="ECO:0000256" key="1">
    <source>
        <dbReference type="ARBA" id="ARBA00022729"/>
    </source>
</evidence>
<feature type="chain" id="PRO_5005567513" description="SbsA Ig-like domain-containing protein" evidence="4">
    <location>
        <begin position="30"/>
        <end position="226"/>
    </location>
</feature>
<keyword evidence="3" id="KW-0812">Transmembrane</keyword>
<dbReference type="Proteomes" id="UP000036873">
    <property type="component" value="Unassembled WGS sequence"/>
</dbReference>
<feature type="signal peptide" evidence="4">
    <location>
        <begin position="1"/>
        <end position="29"/>
    </location>
</feature>
<keyword evidence="3" id="KW-0472">Membrane</keyword>
<dbReference type="InterPro" id="IPR032812">
    <property type="entry name" value="SbsA_Ig"/>
</dbReference>
<dbReference type="EMBL" id="LGYO01000063">
    <property type="protein sequence ID" value="KNZ40396.1"/>
    <property type="molecule type" value="Genomic_DNA"/>
</dbReference>
<gene>
    <name evidence="6" type="ORF">AKG39_17895</name>
</gene>
<feature type="domain" description="SbsA Ig-like" evidence="5">
    <location>
        <begin position="77"/>
        <end position="189"/>
    </location>
</feature>
<evidence type="ECO:0000256" key="4">
    <source>
        <dbReference type="SAM" id="SignalP"/>
    </source>
</evidence>
<evidence type="ECO:0000259" key="5">
    <source>
        <dbReference type="Pfam" id="PF13205"/>
    </source>
</evidence>
<keyword evidence="1 4" id="KW-0732">Signal</keyword>
<reference evidence="7" key="1">
    <citation type="submission" date="2015-07" db="EMBL/GenBank/DDBJ databases">
        <title>Draft genome sequence of Acetobacterium bakii DSM 8293, a potential psychrophilic chemical producer through syngas fermentation.</title>
        <authorList>
            <person name="Song Y."/>
            <person name="Hwang S."/>
            <person name="Cho B.-K."/>
        </authorList>
    </citation>
    <scope>NUCLEOTIDE SEQUENCE [LARGE SCALE GENOMIC DNA]</scope>
    <source>
        <strain evidence="7">DSM 8239</strain>
    </source>
</reference>
<protein>
    <recommendedName>
        <fullName evidence="5">SbsA Ig-like domain-containing protein</fullName>
    </recommendedName>
</protein>
<organism evidence="6 7">
    <name type="scientific">Acetobacterium bakii</name>
    <dbReference type="NCBI Taxonomy" id="52689"/>
    <lineage>
        <taxon>Bacteria</taxon>
        <taxon>Bacillati</taxon>
        <taxon>Bacillota</taxon>
        <taxon>Clostridia</taxon>
        <taxon>Eubacteriales</taxon>
        <taxon>Eubacteriaceae</taxon>
        <taxon>Acetobacterium</taxon>
    </lineage>
</organism>
<feature type="compositionally biased region" description="Low complexity" evidence="2">
    <location>
        <begin position="48"/>
        <end position="67"/>
    </location>
</feature>
<sequence length="226" mass="23227">MKRKKINGIIISVFLVLSMAFSVSGSVLAAGGDGSGGGGGDGSGGGSSTDQTTVVETPVETTTTDPGAGDGSGGGKEEPLALVSADPAVATEDILVGSTFTLEFNKNIAYVAVRDNNLKAFTLWEGDTLVPVDVTMADDQLEPDLRDFVLIVPKEDLKAGTAYTLKVDNTLVAKSGAVLTEPMELTYTTVTPNASIFTTTNIILMIGAGIVVVAVIAVVVMKRKKA</sequence>